<feature type="domain" description="EF-hand" evidence="1">
    <location>
        <begin position="20"/>
        <end position="56"/>
    </location>
</feature>
<dbReference type="PROSITE" id="PS50222">
    <property type="entry name" value="EF_HAND_2"/>
    <property type="match status" value="1"/>
</dbReference>
<evidence type="ECO:0000259" key="1">
    <source>
        <dbReference type="PROSITE" id="PS50222"/>
    </source>
</evidence>
<dbReference type="InterPro" id="IPR002048">
    <property type="entry name" value="EF_hand_dom"/>
</dbReference>
<name>A0AAW3FDW2_9BACT</name>
<accession>A0AAW3FDW2</accession>
<evidence type="ECO:0000313" key="2">
    <source>
        <dbReference type="EMBL" id="KGF24872.1"/>
    </source>
</evidence>
<reference evidence="2 3" key="1">
    <citation type="submission" date="2014-07" db="EMBL/GenBank/DDBJ databases">
        <authorList>
            <person name="McCorrison J."/>
            <person name="Sanka R."/>
            <person name="Torralba M."/>
            <person name="Gillis M."/>
            <person name="Haft D.H."/>
            <person name="Methe B."/>
            <person name="Sutton G."/>
            <person name="Nelson K.E."/>
        </authorList>
    </citation>
    <scope>NUCLEOTIDE SEQUENCE [LARGE SCALE GENOMIC DNA]</scope>
    <source>
        <strain evidence="2 3">DNF00424</strain>
    </source>
</reference>
<dbReference type="GO" id="GO:0005509">
    <property type="term" value="F:calcium ion binding"/>
    <property type="evidence" value="ECO:0007669"/>
    <property type="project" value="InterPro"/>
</dbReference>
<dbReference type="AlphaFoldDB" id="A0AAW3FDW2"/>
<proteinExistence type="predicted"/>
<evidence type="ECO:0000313" key="3">
    <source>
        <dbReference type="Proteomes" id="UP000029533"/>
    </source>
</evidence>
<dbReference type="Proteomes" id="UP000029533">
    <property type="component" value="Unassembled WGS sequence"/>
</dbReference>
<gene>
    <name evidence="2" type="ORF">HMPREF2132_11295</name>
</gene>
<dbReference type="EMBL" id="JRNJ01000104">
    <property type="protein sequence ID" value="KGF24872.1"/>
    <property type="molecule type" value="Genomic_DNA"/>
</dbReference>
<comment type="caution">
    <text evidence="2">The sequence shown here is derived from an EMBL/GenBank/DDBJ whole genome shotgun (WGS) entry which is preliminary data.</text>
</comment>
<organism evidence="2 3">
    <name type="scientific">Prevotella histicola JCM 15637 = DNF00424</name>
    <dbReference type="NCBI Taxonomy" id="1236504"/>
    <lineage>
        <taxon>Bacteria</taxon>
        <taxon>Pseudomonadati</taxon>
        <taxon>Bacteroidota</taxon>
        <taxon>Bacteroidia</taxon>
        <taxon>Bacteroidales</taxon>
        <taxon>Prevotellaceae</taxon>
        <taxon>Prevotella</taxon>
    </lineage>
</organism>
<dbReference type="RefSeq" id="WP_036871052.1">
    <property type="nucleotide sequence ID" value="NZ_JRNJ01000104.1"/>
</dbReference>
<dbReference type="Gene3D" id="3.80.10.10">
    <property type="entry name" value="Ribonuclease Inhibitor"/>
    <property type="match status" value="1"/>
</dbReference>
<sequence length="212" mass="24105">MILFEKLLSNVAKKPKFVHFDDPEVERIFLANFDKDGDGRISFEEAKLIKSVDNLFVGNREIKSLNSLAYTGITHFINNTVKGMVSLEEVVLPTSIEYIDWYTFGGFNNFEVPLLKRVVVLENKNTYIAEGFDNEIKEYVEYPANIKVFGFNVPSLTAKCTVIRAKNPPESHTGKSGNGKLYVPDESVQAYKEDKYFSIVADRIFPLSELNK</sequence>
<dbReference type="InterPro" id="IPR032675">
    <property type="entry name" value="LRR_dom_sf"/>
</dbReference>
<protein>
    <recommendedName>
        <fullName evidence="1">EF-hand domain-containing protein</fullName>
    </recommendedName>
</protein>